<sequence>MNDISAKHVIAALPFPTVFITANQKVAFANRPAIELLGEQVLNQNFVFALRQPGLIAAIEDTAASLEKRVGKFTTTVGQSDVRYDVHIAPADGGLVLTFEDTSEAKDLASFRRDFVANVSHELRTPLASVVGFIETLRGAARHDEKARDRFLDIMERESQRMSNLVDDLLSLSRVEESERKRPTTKVDIAEIAARALADLGPLIEAAEATVTLEDHGKGTMVLADESQLRQVIGNLVENALRYGAKRGNITVGVYGPAYETRLRQNGLRLSVRDDGEGIAPHHLPRLAERFYRVDSHRSREVGGTGLGLAIVKHIIHRHRGHLLIESVQGEGSTFTVILPVFEQNPPLS</sequence>
<evidence type="ECO:0000256" key="1">
    <source>
        <dbReference type="ARBA" id="ARBA00000085"/>
    </source>
</evidence>
<gene>
    <name evidence="13" type="ORF">JQV55_12115</name>
</gene>
<dbReference type="GO" id="GO:0000155">
    <property type="term" value="F:phosphorelay sensor kinase activity"/>
    <property type="evidence" value="ECO:0007669"/>
    <property type="project" value="InterPro"/>
</dbReference>
<keyword evidence="14" id="KW-1185">Reference proteome</keyword>
<keyword evidence="5" id="KW-0597">Phosphoprotein</keyword>
<evidence type="ECO:0000256" key="8">
    <source>
        <dbReference type="ARBA" id="ARBA00022777"/>
    </source>
</evidence>
<protein>
    <recommendedName>
        <fullName evidence="3">histidine kinase</fullName>
        <ecNumber evidence="3">2.7.13.3</ecNumber>
    </recommendedName>
</protein>
<evidence type="ECO:0000256" key="4">
    <source>
        <dbReference type="ARBA" id="ARBA00022475"/>
    </source>
</evidence>
<dbReference type="InterPro" id="IPR050351">
    <property type="entry name" value="BphY/WalK/GraS-like"/>
</dbReference>
<comment type="catalytic activity">
    <reaction evidence="1">
        <text>ATP + protein L-histidine = ADP + protein N-phospho-L-histidine.</text>
        <dbReference type="EC" id="2.7.13.3"/>
    </reaction>
</comment>
<organism evidence="13 14">
    <name type="scientific">Sulfitobacter geojensis</name>
    <dbReference type="NCBI Taxonomy" id="1342299"/>
    <lineage>
        <taxon>Bacteria</taxon>
        <taxon>Pseudomonadati</taxon>
        <taxon>Pseudomonadota</taxon>
        <taxon>Alphaproteobacteria</taxon>
        <taxon>Rhodobacterales</taxon>
        <taxon>Roseobacteraceae</taxon>
        <taxon>Sulfitobacter</taxon>
    </lineage>
</organism>
<dbReference type="InterPro" id="IPR036890">
    <property type="entry name" value="HATPase_C_sf"/>
</dbReference>
<dbReference type="GO" id="GO:0004721">
    <property type="term" value="F:phosphoprotein phosphatase activity"/>
    <property type="evidence" value="ECO:0007669"/>
    <property type="project" value="TreeGrafter"/>
</dbReference>
<keyword evidence="4" id="KW-1003">Cell membrane</keyword>
<keyword evidence="9" id="KW-0067">ATP-binding</keyword>
<evidence type="ECO:0000256" key="6">
    <source>
        <dbReference type="ARBA" id="ARBA00022679"/>
    </source>
</evidence>
<dbReference type="Pfam" id="PF02518">
    <property type="entry name" value="HATPase_c"/>
    <property type="match status" value="1"/>
</dbReference>
<proteinExistence type="predicted"/>
<keyword evidence="6" id="KW-0808">Transferase</keyword>
<evidence type="ECO:0000313" key="14">
    <source>
        <dbReference type="Proteomes" id="UP000732193"/>
    </source>
</evidence>
<dbReference type="InterPro" id="IPR004358">
    <property type="entry name" value="Sig_transdc_His_kin-like_C"/>
</dbReference>
<dbReference type="InterPro" id="IPR003594">
    <property type="entry name" value="HATPase_dom"/>
</dbReference>
<evidence type="ECO:0000256" key="3">
    <source>
        <dbReference type="ARBA" id="ARBA00012438"/>
    </source>
</evidence>
<dbReference type="GO" id="GO:0016036">
    <property type="term" value="P:cellular response to phosphate starvation"/>
    <property type="evidence" value="ECO:0007669"/>
    <property type="project" value="TreeGrafter"/>
</dbReference>
<evidence type="ECO:0000256" key="10">
    <source>
        <dbReference type="ARBA" id="ARBA00023012"/>
    </source>
</evidence>
<dbReference type="EC" id="2.7.13.3" evidence="3"/>
<accession>A0AAE2VZ96</accession>
<dbReference type="PRINTS" id="PR00344">
    <property type="entry name" value="BCTRLSENSOR"/>
</dbReference>
<dbReference type="AlphaFoldDB" id="A0AAE2VZ96"/>
<dbReference type="Gene3D" id="3.30.565.10">
    <property type="entry name" value="Histidine kinase-like ATPase, C-terminal domain"/>
    <property type="match status" value="1"/>
</dbReference>
<dbReference type="PROSITE" id="PS50109">
    <property type="entry name" value="HIS_KIN"/>
    <property type="match status" value="1"/>
</dbReference>
<dbReference type="InterPro" id="IPR005467">
    <property type="entry name" value="His_kinase_dom"/>
</dbReference>
<dbReference type="FunFam" id="1.10.287.130:FF:000008">
    <property type="entry name" value="Two-component sensor histidine kinase"/>
    <property type="match status" value="1"/>
</dbReference>
<dbReference type="SMART" id="SM00387">
    <property type="entry name" value="HATPase_c"/>
    <property type="match status" value="1"/>
</dbReference>
<evidence type="ECO:0000259" key="12">
    <source>
        <dbReference type="PROSITE" id="PS50109"/>
    </source>
</evidence>
<dbReference type="CDD" id="cd00075">
    <property type="entry name" value="HATPase"/>
    <property type="match status" value="1"/>
</dbReference>
<keyword evidence="7" id="KW-0547">Nucleotide-binding</keyword>
<evidence type="ECO:0000313" key="13">
    <source>
        <dbReference type="EMBL" id="MBM1714305.1"/>
    </source>
</evidence>
<comment type="caution">
    <text evidence="13">The sequence shown here is derived from an EMBL/GenBank/DDBJ whole genome shotgun (WGS) entry which is preliminary data.</text>
</comment>
<dbReference type="Proteomes" id="UP000732193">
    <property type="component" value="Unassembled WGS sequence"/>
</dbReference>
<dbReference type="Pfam" id="PF00512">
    <property type="entry name" value="HisKA"/>
    <property type="match status" value="1"/>
</dbReference>
<keyword evidence="11" id="KW-0472">Membrane</keyword>
<evidence type="ECO:0000256" key="7">
    <source>
        <dbReference type="ARBA" id="ARBA00022741"/>
    </source>
</evidence>
<dbReference type="SUPFAM" id="SSF55874">
    <property type="entry name" value="ATPase domain of HSP90 chaperone/DNA topoisomerase II/histidine kinase"/>
    <property type="match status" value="1"/>
</dbReference>
<evidence type="ECO:0000256" key="11">
    <source>
        <dbReference type="ARBA" id="ARBA00023136"/>
    </source>
</evidence>
<name>A0AAE2VZ96_9RHOB</name>
<reference evidence="13 14" key="1">
    <citation type="submission" date="2021-01" db="EMBL/GenBank/DDBJ databases">
        <title>Diatom-associated Roseobacters Show Island Model of Population Structure.</title>
        <authorList>
            <person name="Qu L."/>
            <person name="Feng X."/>
            <person name="Chen Y."/>
            <person name="Li L."/>
            <person name="Wang X."/>
            <person name="Hu Z."/>
            <person name="Wang H."/>
            <person name="Luo H."/>
        </authorList>
    </citation>
    <scope>NUCLEOTIDE SEQUENCE [LARGE SCALE GENOMIC DNA]</scope>
    <source>
        <strain evidence="13 14">TR60-84</strain>
    </source>
</reference>
<keyword evidence="10" id="KW-0902">Two-component regulatory system</keyword>
<dbReference type="RefSeq" id="WP_064224553.1">
    <property type="nucleotide sequence ID" value="NZ_JAFBRH010000003.1"/>
</dbReference>
<evidence type="ECO:0000256" key="5">
    <source>
        <dbReference type="ARBA" id="ARBA00022553"/>
    </source>
</evidence>
<dbReference type="GO" id="GO:0005886">
    <property type="term" value="C:plasma membrane"/>
    <property type="evidence" value="ECO:0007669"/>
    <property type="project" value="UniProtKB-SubCell"/>
</dbReference>
<evidence type="ECO:0000256" key="2">
    <source>
        <dbReference type="ARBA" id="ARBA00004236"/>
    </source>
</evidence>
<dbReference type="Gene3D" id="1.10.287.130">
    <property type="match status" value="1"/>
</dbReference>
<comment type="subcellular location">
    <subcellularLocation>
        <location evidence="2">Cell membrane</location>
    </subcellularLocation>
</comment>
<dbReference type="PANTHER" id="PTHR45453:SF1">
    <property type="entry name" value="PHOSPHATE REGULON SENSOR PROTEIN PHOR"/>
    <property type="match status" value="1"/>
</dbReference>
<evidence type="ECO:0000256" key="9">
    <source>
        <dbReference type="ARBA" id="ARBA00022840"/>
    </source>
</evidence>
<dbReference type="CDD" id="cd00082">
    <property type="entry name" value="HisKA"/>
    <property type="match status" value="1"/>
</dbReference>
<dbReference type="EMBL" id="JAFBRM010000003">
    <property type="protein sequence ID" value="MBM1714305.1"/>
    <property type="molecule type" value="Genomic_DNA"/>
</dbReference>
<dbReference type="PANTHER" id="PTHR45453">
    <property type="entry name" value="PHOSPHATE REGULON SENSOR PROTEIN PHOR"/>
    <property type="match status" value="1"/>
</dbReference>
<dbReference type="GO" id="GO:0005524">
    <property type="term" value="F:ATP binding"/>
    <property type="evidence" value="ECO:0007669"/>
    <property type="project" value="UniProtKB-KW"/>
</dbReference>
<keyword evidence="8 13" id="KW-0418">Kinase</keyword>
<feature type="domain" description="Histidine kinase" evidence="12">
    <location>
        <begin position="118"/>
        <end position="343"/>
    </location>
</feature>
<dbReference type="SMART" id="SM00388">
    <property type="entry name" value="HisKA"/>
    <property type="match status" value="1"/>
</dbReference>
<dbReference type="FunFam" id="3.30.565.10:FF:000006">
    <property type="entry name" value="Sensor histidine kinase WalK"/>
    <property type="match status" value="1"/>
</dbReference>
<dbReference type="InterPro" id="IPR003661">
    <property type="entry name" value="HisK_dim/P_dom"/>
</dbReference>
<dbReference type="SUPFAM" id="SSF47384">
    <property type="entry name" value="Homodimeric domain of signal transducing histidine kinase"/>
    <property type="match status" value="1"/>
</dbReference>
<dbReference type="InterPro" id="IPR036097">
    <property type="entry name" value="HisK_dim/P_sf"/>
</dbReference>